<feature type="active site" description="Nucleophile" evidence="9">
    <location>
        <position position="176"/>
    </location>
</feature>
<dbReference type="InterPro" id="IPR000246">
    <property type="entry name" value="Peptidase_T2"/>
</dbReference>
<dbReference type="CDD" id="cd04702">
    <property type="entry name" value="ASRGL1_like"/>
    <property type="match status" value="1"/>
</dbReference>
<dbReference type="GO" id="GO:0005737">
    <property type="term" value="C:cytoplasm"/>
    <property type="evidence" value="ECO:0007669"/>
    <property type="project" value="TreeGrafter"/>
</dbReference>
<reference evidence="12 13" key="1">
    <citation type="submission" date="2015-09" db="EMBL/GenBank/DDBJ databases">
        <title>Sorangium comparison.</title>
        <authorList>
            <person name="Zaburannyi N."/>
            <person name="Bunk B."/>
            <person name="Overmann J."/>
            <person name="Mueller R."/>
        </authorList>
    </citation>
    <scope>NUCLEOTIDE SEQUENCE [LARGE SCALE GENOMIC DNA]</scope>
    <source>
        <strain evidence="12 13">So ce26</strain>
    </source>
</reference>
<dbReference type="EMBL" id="CP012673">
    <property type="protein sequence ID" value="AUX42051.1"/>
    <property type="molecule type" value="Genomic_DNA"/>
</dbReference>
<dbReference type="RefSeq" id="WP_104980925.1">
    <property type="nucleotide sequence ID" value="NZ_CP012673.1"/>
</dbReference>
<dbReference type="InterPro" id="IPR033844">
    <property type="entry name" value="ASRGL1_meta"/>
</dbReference>
<organism evidence="12 13">
    <name type="scientific">Sorangium cellulosum</name>
    <name type="common">Polyangium cellulosum</name>
    <dbReference type="NCBI Taxonomy" id="56"/>
    <lineage>
        <taxon>Bacteria</taxon>
        <taxon>Pseudomonadati</taxon>
        <taxon>Myxococcota</taxon>
        <taxon>Polyangia</taxon>
        <taxon>Polyangiales</taxon>
        <taxon>Polyangiaceae</taxon>
        <taxon>Sorangium</taxon>
    </lineage>
</organism>
<dbReference type="GO" id="GO:0004067">
    <property type="term" value="F:asparaginase activity"/>
    <property type="evidence" value="ECO:0007669"/>
    <property type="project" value="UniProtKB-EC"/>
</dbReference>
<evidence type="ECO:0000256" key="6">
    <source>
        <dbReference type="ARBA" id="ARBA00022813"/>
    </source>
</evidence>
<evidence type="ECO:0000313" key="12">
    <source>
        <dbReference type="EMBL" id="AUX42051.1"/>
    </source>
</evidence>
<proteinExistence type="predicted"/>
<comment type="catalytic activity">
    <reaction evidence="7">
        <text>L-asparagine + H2O = L-aspartate + NH4(+)</text>
        <dbReference type="Rhea" id="RHEA:21016"/>
        <dbReference type="ChEBI" id="CHEBI:15377"/>
        <dbReference type="ChEBI" id="CHEBI:28938"/>
        <dbReference type="ChEBI" id="CHEBI:29991"/>
        <dbReference type="ChEBI" id="CHEBI:58048"/>
        <dbReference type="EC" id="3.5.1.1"/>
    </reaction>
</comment>
<evidence type="ECO:0000256" key="8">
    <source>
        <dbReference type="ARBA" id="ARBA00069124"/>
    </source>
</evidence>
<evidence type="ECO:0000256" key="5">
    <source>
        <dbReference type="ARBA" id="ARBA00022801"/>
    </source>
</evidence>
<evidence type="ECO:0000256" key="4">
    <source>
        <dbReference type="ARBA" id="ARBA00022670"/>
    </source>
</evidence>
<dbReference type="InterPro" id="IPR029055">
    <property type="entry name" value="Ntn_hydrolases_N"/>
</dbReference>
<dbReference type="Pfam" id="PF01112">
    <property type="entry name" value="Asparaginase_2"/>
    <property type="match status" value="1"/>
</dbReference>
<dbReference type="OrthoDB" id="9780217at2"/>
<feature type="site" description="Cleavage; by autolysis" evidence="11">
    <location>
        <begin position="175"/>
        <end position="176"/>
    </location>
</feature>
<dbReference type="AlphaFoldDB" id="A0A2L0ERX3"/>
<gene>
    <name evidence="12" type="ORF">SOCE26_034760</name>
</gene>
<dbReference type="GO" id="GO:0008798">
    <property type="term" value="F:beta-aspartyl-peptidase activity"/>
    <property type="evidence" value="ECO:0007669"/>
    <property type="project" value="UniProtKB-EC"/>
</dbReference>
<accession>A0A2L0ERX3</accession>
<feature type="binding site" evidence="10">
    <location>
        <begin position="227"/>
        <end position="230"/>
    </location>
    <ligand>
        <name>substrate</name>
    </ligand>
</feature>
<dbReference type="PANTHER" id="PTHR10188:SF6">
    <property type="entry name" value="N(4)-(BETA-N-ACETYLGLUCOSAMINYL)-L-ASPARAGINASE"/>
    <property type="match status" value="1"/>
</dbReference>
<keyword evidence="6" id="KW-0068">Autocatalytic cleavage</keyword>
<keyword evidence="4" id="KW-0645">Protease</keyword>
<dbReference type="EC" id="3.5.1.1" evidence="3"/>
<sequence length="305" mass="30716">MKHVIHHLGGRGGERTVLVHGGAGNVAPERRPLHAAGCLRAAREGARVLAAGGTALDAVERAVRVLEDDPLFNAGTGACLNEEGHVELDASIMEGRALRAGAVCALANFAEPIAIARAALEDGRHVLYAAHGAARFARQKGFSPVDEAALITEAARAALAAAQQGRGSAGSWAGSTVGAVARDASGLSAAATSTGGTVNKRVGRVGDSPIIGAGTYADDEAGAVSTTGYGEGMIRLAVAHSAVEHMRAGSEAAEAARAIIAHLAERLDVTGGLIAIDRGGRFGLARSTATMSWAAAGDWGEESGV</sequence>
<evidence type="ECO:0000256" key="2">
    <source>
        <dbReference type="ARBA" id="ARBA00012879"/>
    </source>
</evidence>
<evidence type="ECO:0000256" key="11">
    <source>
        <dbReference type="PIRSR" id="PIRSR600246-3"/>
    </source>
</evidence>
<comment type="catalytic activity">
    <reaction evidence="1">
        <text>Cleavage of a beta-linked Asp residue from the N-terminus of a polypeptide.</text>
        <dbReference type="EC" id="3.4.19.5"/>
    </reaction>
</comment>
<evidence type="ECO:0000256" key="1">
    <source>
        <dbReference type="ARBA" id="ARBA00000306"/>
    </source>
</evidence>
<dbReference type="Proteomes" id="UP000238348">
    <property type="component" value="Chromosome"/>
</dbReference>
<evidence type="ECO:0000256" key="7">
    <source>
        <dbReference type="ARBA" id="ARBA00049366"/>
    </source>
</evidence>
<protein>
    <recommendedName>
        <fullName evidence="8">Isoaspartyl peptidase</fullName>
        <ecNumber evidence="2">3.4.19.5</ecNumber>
        <ecNumber evidence="3">3.5.1.1</ecNumber>
    </recommendedName>
</protein>
<evidence type="ECO:0000256" key="9">
    <source>
        <dbReference type="PIRSR" id="PIRSR600246-1"/>
    </source>
</evidence>
<feature type="binding site" evidence="10">
    <location>
        <begin position="204"/>
        <end position="207"/>
    </location>
    <ligand>
        <name>substrate</name>
    </ligand>
</feature>
<dbReference type="FunFam" id="3.60.20.30:FF:000001">
    <property type="entry name" value="Isoaspartyl peptidase/L-asparaginase"/>
    <property type="match status" value="1"/>
</dbReference>
<evidence type="ECO:0000256" key="10">
    <source>
        <dbReference type="PIRSR" id="PIRSR600246-2"/>
    </source>
</evidence>
<dbReference type="Gene3D" id="3.60.20.30">
    <property type="entry name" value="(Glycosyl)asparaginase"/>
    <property type="match status" value="1"/>
</dbReference>
<evidence type="ECO:0000313" key="13">
    <source>
        <dbReference type="Proteomes" id="UP000238348"/>
    </source>
</evidence>
<dbReference type="GO" id="GO:0006508">
    <property type="term" value="P:proteolysis"/>
    <property type="evidence" value="ECO:0007669"/>
    <property type="project" value="UniProtKB-KW"/>
</dbReference>
<dbReference type="PANTHER" id="PTHR10188">
    <property type="entry name" value="L-ASPARAGINASE"/>
    <property type="match status" value="1"/>
</dbReference>
<evidence type="ECO:0000256" key="3">
    <source>
        <dbReference type="ARBA" id="ARBA00012920"/>
    </source>
</evidence>
<name>A0A2L0ERX3_SORCE</name>
<dbReference type="SUPFAM" id="SSF56235">
    <property type="entry name" value="N-terminal nucleophile aminohydrolases (Ntn hydrolases)"/>
    <property type="match status" value="1"/>
</dbReference>
<dbReference type="EC" id="3.4.19.5" evidence="2"/>
<keyword evidence="5 12" id="KW-0378">Hydrolase</keyword>